<organism evidence="1 2">
    <name type="scientific">SAR86 cluster bacterium</name>
    <dbReference type="NCBI Taxonomy" id="2030880"/>
    <lineage>
        <taxon>Bacteria</taxon>
        <taxon>Pseudomonadati</taxon>
        <taxon>Pseudomonadota</taxon>
        <taxon>Gammaproteobacteria</taxon>
        <taxon>SAR86 cluster</taxon>
    </lineage>
</organism>
<name>A0A368BM88_9GAMM</name>
<comment type="caution">
    <text evidence="1">The sequence shown here is derived from an EMBL/GenBank/DDBJ whole genome shotgun (WGS) entry which is preliminary data.</text>
</comment>
<sequence length="157" mass="18531">MKDLFPYIGKPITVTKDMCDFNGHMNVNFIKEVFEQGWEFTIRDFGFNDEYFNSGFSSFTLEDNYRFKKEFLLGDQVFPAFRLFNVNKKLFHMIGVLFDKDDVISAMYETVEGHIDMKQRKIVEMDAKRLERVSAIKNAHDLTGTVPYEIRLKIKDL</sequence>
<gene>
    <name evidence="1" type="ORF">DBW98_03165</name>
</gene>
<protein>
    <submittedName>
        <fullName evidence="1">Thioesterase</fullName>
    </submittedName>
</protein>
<dbReference type="Pfam" id="PF13279">
    <property type="entry name" value="4HBT_2"/>
    <property type="match status" value="1"/>
</dbReference>
<dbReference type="SUPFAM" id="SSF54637">
    <property type="entry name" value="Thioesterase/thiol ester dehydrase-isomerase"/>
    <property type="match status" value="1"/>
</dbReference>
<dbReference type="EMBL" id="QOPC01000015">
    <property type="protein sequence ID" value="RCL38004.1"/>
    <property type="molecule type" value="Genomic_DNA"/>
</dbReference>
<dbReference type="Proteomes" id="UP000253032">
    <property type="component" value="Unassembled WGS sequence"/>
</dbReference>
<proteinExistence type="predicted"/>
<dbReference type="Gene3D" id="3.10.129.10">
    <property type="entry name" value="Hotdog Thioesterase"/>
    <property type="match status" value="1"/>
</dbReference>
<evidence type="ECO:0000313" key="1">
    <source>
        <dbReference type="EMBL" id="RCL38004.1"/>
    </source>
</evidence>
<evidence type="ECO:0000313" key="2">
    <source>
        <dbReference type="Proteomes" id="UP000253032"/>
    </source>
</evidence>
<dbReference type="AlphaFoldDB" id="A0A368BM88"/>
<accession>A0A368BM88</accession>
<dbReference type="InterPro" id="IPR029069">
    <property type="entry name" value="HotDog_dom_sf"/>
</dbReference>
<reference evidence="1 2" key="1">
    <citation type="journal article" date="2018" name="Microbiome">
        <title>Fine metagenomic profile of the Mediterranean stratified and mixed water columns revealed by assembly and recruitment.</title>
        <authorList>
            <person name="Haro-Moreno J.M."/>
            <person name="Lopez-Perez M."/>
            <person name="De La Torre J.R."/>
            <person name="Picazo A."/>
            <person name="Camacho A."/>
            <person name="Rodriguez-Valera F."/>
        </authorList>
    </citation>
    <scope>NUCLEOTIDE SEQUENCE [LARGE SCALE GENOMIC DNA]</scope>
    <source>
        <strain evidence="1">MED-G84</strain>
    </source>
</reference>